<dbReference type="Pfam" id="PF13912">
    <property type="entry name" value="zf-C2H2_6"/>
    <property type="match status" value="1"/>
</dbReference>
<evidence type="ECO:0000256" key="5">
    <source>
        <dbReference type="PROSITE-ProRule" id="PRU00042"/>
    </source>
</evidence>
<feature type="domain" description="C2H2-type" evidence="6">
    <location>
        <begin position="67"/>
        <end position="95"/>
    </location>
</feature>
<protein>
    <recommendedName>
        <fullName evidence="6">C2H2-type domain-containing protein</fullName>
    </recommendedName>
</protein>
<dbReference type="PROSITE" id="PS00028">
    <property type="entry name" value="ZINC_FINGER_C2H2_1"/>
    <property type="match status" value="2"/>
</dbReference>
<name>A0ABQ7QNG2_PLUXY</name>
<evidence type="ECO:0000259" key="6">
    <source>
        <dbReference type="PROSITE" id="PS50157"/>
    </source>
</evidence>
<accession>A0ABQ7QNG2</accession>
<keyword evidence="2" id="KW-0677">Repeat</keyword>
<dbReference type="Proteomes" id="UP000823941">
    <property type="component" value="Chromosome 11"/>
</dbReference>
<dbReference type="EMBL" id="JAHIBW010000011">
    <property type="protein sequence ID" value="KAG7306576.1"/>
    <property type="molecule type" value="Genomic_DNA"/>
</dbReference>
<keyword evidence="4" id="KW-0862">Zinc</keyword>
<evidence type="ECO:0000256" key="4">
    <source>
        <dbReference type="ARBA" id="ARBA00022833"/>
    </source>
</evidence>
<dbReference type="Pfam" id="PF00096">
    <property type="entry name" value="zf-C2H2"/>
    <property type="match status" value="2"/>
</dbReference>
<dbReference type="InterPro" id="IPR013087">
    <property type="entry name" value="Znf_C2H2_type"/>
</dbReference>
<dbReference type="SUPFAM" id="SSF57667">
    <property type="entry name" value="beta-beta-alpha zinc fingers"/>
    <property type="match status" value="2"/>
</dbReference>
<sequence length="106" mass="12274">MKIPRYECETCDQKFITIISLRRHKQNAHGGKKAAVKKHVCHVCGKEFTVRKSLEEHLNTYSGLRPFKCNVCGDTFAYSAALYTHNKLKHLKIKPESWKKKKKTAN</sequence>
<reference evidence="7 8" key="1">
    <citation type="submission" date="2021-06" db="EMBL/GenBank/DDBJ databases">
        <title>A haploid diamondback moth (Plutella xylostella L.) genome assembly resolves 31 chromosomes and identifies a diamide resistance mutation.</title>
        <authorList>
            <person name="Ward C.M."/>
            <person name="Perry K.D."/>
            <person name="Baker G."/>
            <person name="Powis K."/>
            <person name="Heckel D.G."/>
            <person name="Baxter S.W."/>
        </authorList>
    </citation>
    <scope>NUCLEOTIDE SEQUENCE [LARGE SCALE GENOMIC DNA]</scope>
    <source>
        <strain evidence="7 8">LV</strain>
        <tissue evidence="7">Single pupa</tissue>
    </source>
</reference>
<evidence type="ECO:0000256" key="3">
    <source>
        <dbReference type="ARBA" id="ARBA00022771"/>
    </source>
</evidence>
<comment type="caution">
    <text evidence="7">The sequence shown here is derived from an EMBL/GenBank/DDBJ whole genome shotgun (WGS) entry which is preliminary data.</text>
</comment>
<organism evidence="7 8">
    <name type="scientific">Plutella xylostella</name>
    <name type="common">Diamondback moth</name>
    <name type="synonym">Plutella maculipennis</name>
    <dbReference type="NCBI Taxonomy" id="51655"/>
    <lineage>
        <taxon>Eukaryota</taxon>
        <taxon>Metazoa</taxon>
        <taxon>Ecdysozoa</taxon>
        <taxon>Arthropoda</taxon>
        <taxon>Hexapoda</taxon>
        <taxon>Insecta</taxon>
        <taxon>Pterygota</taxon>
        <taxon>Neoptera</taxon>
        <taxon>Endopterygota</taxon>
        <taxon>Lepidoptera</taxon>
        <taxon>Glossata</taxon>
        <taxon>Ditrysia</taxon>
        <taxon>Yponomeutoidea</taxon>
        <taxon>Plutellidae</taxon>
        <taxon>Plutella</taxon>
    </lineage>
</organism>
<evidence type="ECO:0000313" key="7">
    <source>
        <dbReference type="EMBL" id="KAG7306576.1"/>
    </source>
</evidence>
<gene>
    <name evidence="7" type="ORF">JYU34_007946</name>
</gene>
<feature type="domain" description="C2H2-type" evidence="6">
    <location>
        <begin position="6"/>
        <end position="34"/>
    </location>
</feature>
<evidence type="ECO:0000256" key="1">
    <source>
        <dbReference type="ARBA" id="ARBA00022723"/>
    </source>
</evidence>
<keyword evidence="3 5" id="KW-0863">Zinc-finger</keyword>
<keyword evidence="8" id="KW-1185">Reference proteome</keyword>
<proteinExistence type="predicted"/>
<dbReference type="InterPro" id="IPR036236">
    <property type="entry name" value="Znf_C2H2_sf"/>
</dbReference>
<dbReference type="SMART" id="SM00355">
    <property type="entry name" value="ZnF_C2H2"/>
    <property type="match status" value="3"/>
</dbReference>
<evidence type="ECO:0000313" key="8">
    <source>
        <dbReference type="Proteomes" id="UP000823941"/>
    </source>
</evidence>
<dbReference type="PROSITE" id="PS50157">
    <property type="entry name" value="ZINC_FINGER_C2H2_2"/>
    <property type="match status" value="3"/>
</dbReference>
<keyword evidence="1" id="KW-0479">Metal-binding</keyword>
<dbReference type="PANTHER" id="PTHR24379">
    <property type="entry name" value="KRAB AND ZINC FINGER DOMAIN-CONTAINING"/>
    <property type="match status" value="1"/>
</dbReference>
<dbReference type="Gene3D" id="3.30.160.60">
    <property type="entry name" value="Classic Zinc Finger"/>
    <property type="match status" value="3"/>
</dbReference>
<evidence type="ECO:0000256" key="2">
    <source>
        <dbReference type="ARBA" id="ARBA00022737"/>
    </source>
</evidence>
<dbReference type="PANTHER" id="PTHR24379:SF121">
    <property type="entry name" value="C2H2-TYPE DOMAIN-CONTAINING PROTEIN"/>
    <property type="match status" value="1"/>
</dbReference>
<feature type="domain" description="C2H2-type" evidence="6">
    <location>
        <begin position="39"/>
        <end position="66"/>
    </location>
</feature>